<feature type="region of interest" description="Disordered" evidence="3">
    <location>
        <begin position="1"/>
        <end position="21"/>
    </location>
</feature>
<evidence type="ECO:0008006" key="5">
    <source>
        <dbReference type="Google" id="ProtNLM"/>
    </source>
</evidence>
<evidence type="ECO:0000313" key="4">
    <source>
        <dbReference type="EMBL" id="JAA70685.1"/>
    </source>
</evidence>
<dbReference type="GO" id="GO:0005737">
    <property type="term" value="C:cytoplasm"/>
    <property type="evidence" value="ECO:0007669"/>
    <property type="project" value="TreeGrafter"/>
</dbReference>
<name>A0A0K8RHU1_IXORI</name>
<sequence length="139" mass="15452">MDFPPLRPTTSQSKPTTQENGAYGINDVMLNGFSSVKNNVSTVHPLELSERNYKDNNLKIQLAMARSIQGLHGPIKLMAERKAASQVGRLPFLPSSNVMLDALEGGDETITFEDIYNEALEGETLRPPHMVMEKHLNML</sequence>
<accession>A0A0K8RHU1</accession>
<dbReference type="AlphaFoldDB" id="A0A0K8RHU1"/>
<feature type="compositionally biased region" description="Polar residues" evidence="3">
    <location>
        <begin position="8"/>
        <end position="20"/>
    </location>
</feature>
<dbReference type="PANTHER" id="PTHR12828">
    <property type="entry name" value="PROTEASOME MATURATION PROTEIN UMP1"/>
    <property type="match status" value="1"/>
</dbReference>
<protein>
    <recommendedName>
        <fullName evidence="5">Proteasome maturation protein</fullName>
    </recommendedName>
</protein>
<dbReference type="EMBL" id="GADI01003123">
    <property type="protein sequence ID" value="JAA70685.1"/>
    <property type="molecule type" value="mRNA"/>
</dbReference>
<evidence type="ECO:0000256" key="3">
    <source>
        <dbReference type="SAM" id="MobiDB-lite"/>
    </source>
</evidence>
<reference evidence="4" key="1">
    <citation type="submission" date="2012-12" db="EMBL/GenBank/DDBJ databases">
        <title>Identification and characterization of a phenylalanine ammonia-lyase gene family in Isatis indigotica Fort.</title>
        <authorList>
            <person name="Liu Q."/>
            <person name="Chen J."/>
            <person name="Zhou X."/>
            <person name="Di P."/>
            <person name="Xiao Y."/>
            <person name="Xuan H."/>
            <person name="Zhang L."/>
            <person name="Chen W."/>
        </authorList>
    </citation>
    <scope>NUCLEOTIDE SEQUENCE</scope>
    <source>
        <tissue evidence="4">Salivary gland</tissue>
    </source>
</reference>
<dbReference type="Pfam" id="PF05348">
    <property type="entry name" value="UMP1"/>
    <property type="match status" value="1"/>
</dbReference>
<dbReference type="PANTHER" id="PTHR12828:SF3">
    <property type="entry name" value="PROTEASOME MATURATION PROTEIN"/>
    <property type="match status" value="1"/>
</dbReference>
<dbReference type="GO" id="GO:0043248">
    <property type="term" value="P:proteasome assembly"/>
    <property type="evidence" value="ECO:0007669"/>
    <property type="project" value="InterPro"/>
</dbReference>
<proteinExistence type="evidence at transcript level"/>
<evidence type="ECO:0000256" key="1">
    <source>
        <dbReference type="ARBA" id="ARBA00023186"/>
    </source>
</evidence>
<comment type="similarity">
    <text evidence="2">Belongs to the POMP/UMP1 family.</text>
</comment>
<evidence type="ECO:0000256" key="2">
    <source>
        <dbReference type="ARBA" id="ARBA00043974"/>
    </source>
</evidence>
<dbReference type="GO" id="GO:0005634">
    <property type="term" value="C:nucleus"/>
    <property type="evidence" value="ECO:0007669"/>
    <property type="project" value="TreeGrafter"/>
</dbReference>
<keyword evidence="1" id="KW-0143">Chaperone</keyword>
<organism evidence="4">
    <name type="scientific">Ixodes ricinus</name>
    <name type="common">Common tick</name>
    <name type="synonym">Acarus ricinus</name>
    <dbReference type="NCBI Taxonomy" id="34613"/>
    <lineage>
        <taxon>Eukaryota</taxon>
        <taxon>Metazoa</taxon>
        <taxon>Ecdysozoa</taxon>
        <taxon>Arthropoda</taxon>
        <taxon>Chelicerata</taxon>
        <taxon>Arachnida</taxon>
        <taxon>Acari</taxon>
        <taxon>Parasitiformes</taxon>
        <taxon>Ixodida</taxon>
        <taxon>Ixodoidea</taxon>
        <taxon>Ixodidae</taxon>
        <taxon>Ixodinae</taxon>
        <taxon>Ixodes</taxon>
    </lineage>
</organism>
<dbReference type="InterPro" id="IPR008012">
    <property type="entry name" value="Ump1"/>
</dbReference>